<sequence>MMDIFFLAIIYVNNVKLNPITIIMYCENKSGLNIDNIQNIVGSSS</sequence>
<protein>
    <submittedName>
        <fullName evidence="1">Uncharacterized protein</fullName>
    </submittedName>
</protein>
<keyword evidence="2" id="KW-1185">Reference proteome</keyword>
<reference evidence="2" key="1">
    <citation type="journal article" date="2019" name="Int. J. Syst. Evol. Microbiol.">
        <title>The Global Catalogue of Microorganisms (GCM) 10K type strain sequencing project: providing services to taxonomists for standard genome sequencing and annotation.</title>
        <authorList>
            <consortium name="The Broad Institute Genomics Platform"/>
            <consortium name="The Broad Institute Genome Sequencing Center for Infectious Disease"/>
            <person name="Wu L."/>
            <person name="Ma J."/>
        </authorList>
    </citation>
    <scope>NUCLEOTIDE SEQUENCE [LARGE SCALE GENOMIC DNA]</scope>
    <source>
        <strain evidence="2">KCTC 23917</strain>
    </source>
</reference>
<comment type="caution">
    <text evidence="1">The sequence shown here is derived from an EMBL/GenBank/DDBJ whole genome shotgun (WGS) entry which is preliminary data.</text>
</comment>
<dbReference type="Proteomes" id="UP000653343">
    <property type="component" value="Unassembled WGS sequence"/>
</dbReference>
<evidence type="ECO:0000313" key="2">
    <source>
        <dbReference type="Proteomes" id="UP000653343"/>
    </source>
</evidence>
<name>A0ABQ2XV69_9BURK</name>
<organism evidence="1 2">
    <name type="scientific">Undibacterium squillarum</name>
    <dbReference type="NCBI Taxonomy" id="1131567"/>
    <lineage>
        <taxon>Bacteria</taxon>
        <taxon>Pseudomonadati</taxon>
        <taxon>Pseudomonadota</taxon>
        <taxon>Betaproteobacteria</taxon>
        <taxon>Burkholderiales</taxon>
        <taxon>Oxalobacteraceae</taxon>
        <taxon>Undibacterium</taxon>
    </lineage>
</organism>
<evidence type="ECO:0000313" key="1">
    <source>
        <dbReference type="EMBL" id="GGX34519.1"/>
    </source>
</evidence>
<proteinExistence type="predicted"/>
<dbReference type="EMBL" id="BMYU01000002">
    <property type="protein sequence ID" value="GGX34519.1"/>
    <property type="molecule type" value="Genomic_DNA"/>
</dbReference>
<accession>A0ABQ2XV69</accession>
<gene>
    <name evidence="1" type="ORF">GCM10010946_09670</name>
</gene>